<reference evidence="2" key="1">
    <citation type="journal article" date="2015" name="Genome Announc.">
        <title>Whole-Genome Sequences of 80 Environmental and Clinical Isolates of Burkholderia pseudomallei.</title>
        <authorList>
            <person name="Johnson S.L."/>
            <person name="Baker A.L."/>
            <person name="Chain P.S."/>
            <person name="Currie B.J."/>
            <person name="Daligault H.E."/>
            <person name="Davenport K.W."/>
            <person name="Davis C.B."/>
            <person name="Inglis T.J."/>
            <person name="Kaestli M."/>
            <person name="Koren S."/>
            <person name="Mayo M."/>
            <person name="Merritt A.J."/>
            <person name="Price E.P."/>
            <person name="Sarovich D.S."/>
            <person name="Warner J."/>
            <person name="Rosovitz M.J."/>
        </authorList>
    </citation>
    <scope>NUCLEOTIDE SEQUENCE [LARGE SCALE GENOMIC DNA]</scope>
    <source>
        <strain evidence="2">DSM 2030</strain>
    </source>
</reference>
<dbReference type="KEGG" id="tki:TKV_c02340"/>
<sequence length="359" mass="40726">MKVAIIGAGMSGLCCAYTLEKLGIHCDIYERKHTIGSLYSFGELLLQIIHRPVKDPLEFIKNQYGIFIEPLSKVNTVIMNSPNNTATIKGNLGYILQRGQGEESIENQLANNVNSKINFNANPDYRELAKSYDYVVIATGNNIIAKQLTEFKNTVSSKVKGGIALGEFEPNTVCIWFNTRYARSGFGYLVPFNQNKASIILVSTYTQKEELEDMWQTFLYQEKLNYEIIETFETELDVGIADRHQIDNIYLIGNAGGFLDPFLGFGLLNSIESAVYAAESIVHGYNYEKMVNKIMKKVNMFSDFRIAVDNMKNEDYDRIVEMIKKPLVRSFIYNTNVNVIKYLRSIVKLANTKAKKPSN</sequence>
<dbReference type="STRING" id="2325.TKV_c02340"/>
<dbReference type="OrthoDB" id="25353at2"/>
<dbReference type="EMBL" id="CP009170">
    <property type="protein sequence ID" value="AIS51439.1"/>
    <property type="molecule type" value="Genomic_DNA"/>
</dbReference>
<dbReference type="PRINTS" id="PR00419">
    <property type="entry name" value="ADXRDTASE"/>
</dbReference>
<proteinExistence type="predicted"/>
<gene>
    <name evidence="1" type="ORF">TKV_c02340</name>
</gene>
<dbReference type="Gene3D" id="3.50.50.60">
    <property type="entry name" value="FAD/NAD(P)-binding domain"/>
    <property type="match status" value="2"/>
</dbReference>
<dbReference type="InterPro" id="IPR036188">
    <property type="entry name" value="FAD/NAD-bd_sf"/>
</dbReference>
<dbReference type="HOGENOM" id="CLU_066400_0_0_9"/>
<evidence type="ECO:0000313" key="2">
    <source>
        <dbReference type="Proteomes" id="UP000029669"/>
    </source>
</evidence>
<keyword evidence="2" id="KW-1185">Reference proteome</keyword>
<protein>
    <submittedName>
        <fullName evidence="1">FAD dependent oxidoreductase</fullName>
    </submittedName>
</protein>
<dbReference type="PANTHER" id="PTHR42685">
    <property type="entry name" value="GERANYLGERANYL DIPHOSPHATE REDUCTASE"/>
    <property type="match status" value="1"/>
</dbReference>
<name>A0A097ANN6_THEKI</name>
<dbReference type="PANTHER" id="PTHR42685:SF22">
    <property type="entry name" value="CONDITIONED MEDIUM FACTOR RECEPTOR 1"/>
    <property type="match status" value="1"/>
</dbReference>
<dbReference type="RefSeq" id="WP_049684416.1">
    <property type="nucleotide sequence ID" value="NZ_CP009170.1"/>
</dbReference>
<dbReference type="AlphaFoldDB" id="A0A097ANN6"/>
<evidence type="ECO:0000313" key="1">
    <source>
        <dbReference type="EMBL" id="AIS51439.1"/>
    </source>
</evidence>
<dbReference type="Pfam" id="PF13450">
    <property type="entry name" value="NAD_binding_8"/>
    <property type="match status" value="1"/>
</dbReference>
<dbReference type="Proteomes" id="UP000029669">
    <property type="component" value="Chromosome"/>
</dbReference>
<dbReference type="eggNOG" id="COG0644">
    <property type="taxonomic scope" value="Bacteria"/>
</dbReference>
<dbReference type="InterPro" id="IPR050407">
    <property type="entry name" value="Geranylgeranyl_reductase"/>
</dbReference>
<organism evidence="1 2">
    <name type="scientific">Thermoanaerobacter kivui</name>
    <name type="common">Acetogenium kivui</name>
    <dbReference type="NCBI Taxonomy" id="2325"/>
    <lineage>
        <taxon>Bacteria</taxon>
        <taxon>Bacillati</taxon>
        <taxon>Bacillota</taxon>
        <taxon>Clostridia</taxon>
        <taxon>Thermoanaerobacterales</taxon>
        <taxon>Thermoanaerobacteraceae</taxon>
        <taxon>Thermoanaerobacter</taxon>
    </lineage>
</organism>
<accession>A0A097ANN6</accession>
<dbReference type="SUPFAM" id="SSF51905">
    <property type="entry name" value="FAD/NAD(P)-binding domain"/>
    <property type="match status" value="1"/>
</dbReference>